<sequence length="93" mass="11146">MESEWTIDGEWYWNIGTEGIRFVLRNEEERHLFEISRIALVDSFRTEDTRKKAEELFVSNQDRIIALCLKLLSEKGEQERQLIKLETLQRLGF</sequence>
<evidence type="ECO:0000313" key="1">
    <source>
        <dbReference type="EMBL" id="WGK87273.1"/>
    </source>
</evidence>
<name>A0ABD7YQU6_9VIBR</name>
<gene>
    <name evidence="1" type="ORF">PYE67_14205</name>
</gene>
<dbReference type="RefSeq" id="WP_261917081.1">
    <property type="nucleotide sequence ID" value="NZ_CALYLG010000378.1"/>
</dbReference>
<reference evidence="1 2" key="1">
    <citation type="submission" date="2022-02" db="EMBL/GenBank/DDBJ databases">
        <title>Emergence and expansion in Europe of a Vibrio aestuarianus clonal complex pathogenic for oysters.</title>
        <authorList>
            <person name="Mesnil A."/>
            <person name="Travers M.-A."/>
        </authorList>
    </citation>
    <scope>NUCLEOTIDE SEQUENCE [LARGE SCALE GENOMIC DNA]</scope>
    <source>
        <strain evidence="1 2">U17</strain>
    </source>
</reference>
<accession>A0ABD7YQU6</accession>
<dbReference type="EMBL" id="CP118712">
    <property type="protein sequence ID" value="WGK87273.1"/>
    <property type="molecule type" value="Genomic_DNA"/>
</dbReference>
<dbReference type="AlphaFoldDB" id="A0ABD7YQU6"/>
<proteinExistence type="predicted"/>
<protein>
    <submittedName>
        <fullName evidence="1">Uncharacterized protein</fullName>
    </submittedName>
</protein>
<organism evidence="1 2">
    <name type="scientific">Vibrio aestuarianus</name>
    <dbReference type="NCBI Taxonomy" id="28171"/>
    <lineage>
        <taxon>Bacteria</taxon>
        <taxon>Pseudomonadati</taxon>
        <taxon>Pseudomonadota</taxon>
        <taxon>Gammaproteobacteria</taxon>
        <taxon>Vibrionales</taxon>
        <taxon>Vibrionaceae</taxon>
        <taxon>Vibrio</taxon>
    </lineage>
</organism>
<evidence type="ECO:0000313" key="2">
    <source>
        <dbReference type="Proteomes" id="UP001241226"/>
    </source>
</evidence>
<dbReference type="Proteomes" id="UP001241226">
    <property type="component" value="Chromosome 2"/>
</dbReference>